<keyword evidence="14 17" id="KW-0472">Membrane</keyword>
<keyword evidence="20" id="KW-1185">Reference proteome</keyword>
<accession>A0A4P9Z459</accession>
<evidence type="ECO:0000256" key="4">
    <source>
        <dbReference type="ARBA" id="ARBA00010089"/>
    </source>
</evidence>
<dbReference type="InterPro" id="IPR001841">
    <property type="entry name" value="Znf_RING"/>
</dbReference>
<keyword evidence="11" id="KW-0256">Endoplasmic reticulum</keyword>
<feature type="transmembrane region" description="Helical" evidence="17">
    <location>
        <begin position="213"/>
        <end position="237"/>
    </location>
</feature>
<dbReference type="GO" id="GO:0043161">
    <property type="term" value="P:proteasome-mediated ubiquitin-dependent protein catabolic process"/>
    <property type="evidence" value="ECO:0007669"/>
    <property type="project" value="TreeGrafter"/>
</dbReference>
<keyword evidence="10" id="KW-0833">Ubl conjugation pathway</keyword>
<comment type="catalytic activity">
    <reaction evidence="1">
        <text>S-ubiquitinyl-[E2 ubiquitin-conjugating enzyme]-L-cysteine + [acceptor protein]-L-lysine = [E2 ubiquitin-conjugating enzyme]-L-cysteine + N(6)-ubiquitinyl-[acceptor protein]-L-lysine.</text>
        <dbReference type="EC" id="2.3.2.27"/>
    </reaction>
</comment>
<gene>
    <name evidence="19" type="ORF">SYNPS1DRAFT_12804</name>
</gene>
<feature type="transmembrane region" description="Helical" evidence="17">
    <location>
        <begin position="100"/>
        <end position="119"/>
    </location>
</feature>
<feature type="transmembrane region" description="Helical" evidence="17">
    <location>
        <begin position="140"/>
        <end position="159"/>
    </location>
</feature>
<keyword evidence="6" id="KW-0808">Transferase</keyword>
<keyword evidence="9 15" id="KW-0863">Zinc-finger</keyword>
<dbReference type="InterPro" id="IPR013083">
    <property type="entry name" value="Znf_RING/FYVE/PHD"/>
</dbReference>
<evidence type="ECO:0000313" key="20">
    <source>
        <dbReference type="Proteomes" id="UP000278143"/>
    </source>
</evidence>
<dbReference type="InterPro" id="IPR058051">
    <property type="entry name" value="Znf_RING_synoviolin"/>
</dbReference>
<evidence type="ECO:0000256" key="11">
    <source>
        <dbReference type="ARBA" id="ARBA00022824"/>
    </source>
</evidence>
<dbReference type="PANTHER" id="PTHR22763:SF184">
    <property type="entry name" value="E3 UBIQUITIN-PROTEIN LIGASE SYNOVIOLIN"/>
    <property type="match status" value="1"/>
</dbReference>
<dbReference type="InterPro" id="IPR057992">
    <property type="entry name" value="TPR_SYVN1_N"/>
</dbReference>
<dbReference type="EMBL" id="KZ989223">
    <property type="protein sequence ID" value="RKP27344.1"/>
    <property type="molecule type" value="Genomic_DNA"/>
</dbReference>
<name>A0A4P9Z459_9FUNG</name>
<dbReference type="GO" id="GO:0061630">
    <property type="term" value="F:ubiquitin protein ligase activity"/>
    <property type="evidence" value="ECO:0007669"/>
    <property type="project" value="UniProtKB-EC"/>
</dbReference>
<keyword evidence="7 17" id="KW-0812">Transmembrane</keyword>
<feature type="domain" description="RING-type" evidence="18">
    <location>
        <begin position="292"/>
        <end position="356"/>
    </location>
</feature>
<evidence type="ECO:0000256" key="1">
    <source>
        <dbReference type="ARBA" id="ARBA00000900"/>
    </source>
</evidence>
<evidence type="ECO:0000256" key="17">
    <source>
        <dbReference type="SAM" id="Phobius"/>
    </source>
</evidence>
<evidence type="ECO:0000259" key="18">
    <source>
        <dbReference type="PROSITE" id="PS50089"/>
    </source>
</evidence>
<evidence type="ECO:0000256" key="13">
    <source>
        <dbReference type="ARBA" id="ARBA00022989"/>
    </source>
</evidence>
<sequence length="405" mass="46605">MRLGAYGVASTLLAGVTLQQVYIQRGNFYAAGVYLAKSNACLLILLNFGVFLTIILGKALQALFFGQLRMVEVEHLYERSWFAITETCLAMTVFRDDFDVPFLAAFAALLFVKIFHWLLQDRVEFMDQAAQLPSSFHTRTLTLLTLLWAIDMQFIAYAVRVTMRDGVGTWLLFGFEYTILLCTVIAVAGRYALNVIEARMGEETWEDKSVYLFYLELAVDFVKLLAYLSFFTLLVAMHGLPLHIIRDLYVTARSFFRRCGDLRRYRRATQDMEQRYPTLTPDDLAGMTDRVCVVCREEMTLPPPMGGNRQGDVADARMGGHGRYRMPGDLPKRLPCGHAFHFRCLRSWLERQQSCPTWYVIRNGKHRRLHGHEGKERKKRRGEERRHAPNHSCMRATYSLANPPT</sequence>
<evidence type="ECO:0000256" key="2">
    <source>
        <dbReference type="ARBA" id="ARBA00004477"/>
    </source>
</evidence>
<dbReference type="GO" id="GO:0005789">
    <property type="term" value="C:endoplasmic reticulum membrane"/>
    <property type="evidence" value="ECO:0007669"/>
    <property type="project" value="UniProtKB-SubCell"/>
</dbReference>
<feature type="transmembrane region" description="Helical" evidence="17">
    <location>
        <begin position="171"/>
        <end position="193"/>
    </location>
</feature>
<dbReference type="SMART" id="SM00184">
    <property type="entry name" value="RING"/>
    <property type="match status" value="1"/>
</dbReference>
<feature type="transmembrane region" description="Helical" evidence="17">
    <location>
        <begin position="43"/>
        <end position="64"/>
    </location>
</feature>
<feature type="region of interest" description="Disordered" evidence="16">
    <location>
        <begin position="369"/>
        <end position="389"/>
    </location>
</feature>
<evidence type="ECO:0000313" key="19">
    <source>
        <dbReference type="EMBL" id="RKP27344.1"/>
    </source>
</evidence>
<evidence type="ECO:0000256" key="6">
    <source>
        <dbReference type="ARBA" id="ARBA00022679"/>
    </source>
</evidence>
<evidence type="ECO:0000256" key="12">
    <source>
        <dbReference type="ARBA" id="ARBA00022833"/>
    </source>
</evidence>
<dbReference type="OrthoDB" id="7759664at2759"/>
<evidence type="ECO:0000256" key="7">
    <source>
        <dbReference type="ARBA" id="ARBA00022692"/>
    </source>
</evidence>
<dbReference type="PROSITE" id="PS50089">
    <property type="entry name" value="ZF_RING_2"/>
    <property type="match status" value="1"/>
</dbReference>
<reference evidence="20" key="1">
    <citation type="journal article" date="2018" name="Nat. Microbiol.">
        <title>Leveraging single-cell genomics to expand the fungal tree of life.</title>
        <authorList>
            <person name="Ahrendt S.R."/>
            <person name="Quandt C.A."/>
            <person name="Ciobanu D."/>
            <person name="Clum A."/>
            <person name="Salamov A."/>
            <person name="Andreopoulos B."/>
            <person name="Cheng J.F."/>
            <person name="Woyke T."/>
            <person name="Pelin A."/>
            <person name="Henrissat B."/>
            <person name="Reynolds N.K."/>
            <person name="Benny G.L."/>
            <person name="Smith M.E."/>
            <person name="James T.Y."/>
            <person name="Grigoriev I.V."/>
        </authorList>
    </citation>
    <scope>NUCLEOTIDE SEQUENCE [LARGE SCALE GENOMIC DNA]</scope>
    <source>
        <strain evidence="20">Benny S71-1</strain>
    </source>
</reference>
<dbReference type="Proteomes" id="UP000278143">
    <property type="component" value="Unassembled WGS sequence"/>
</dbReference>
<keyword evidence="12" id="KW-0862">Zinc</keyword>
<organism evidence="19 20">
    <name type="scientific">Syncephalis pseudoplumigaleata</name>
    <dbReference type="NCBI Taxonomy" id="1712513"/>
    <lineage>
        <taxon>Eukaryota</taxon>
        <taxon>Fungi</taxon>
        <taxon>Fungi incertae sedis</taxon>
        <taxon>Zoopagomycota</taxon>
        <taxon>Zoopagomycotina</taxon>
        <taxon>Zoopagomycetes</taxon>
        <taxon>Zoopagales</taxon>
        <taxon>Piptocephalidaceae</taxon>
        <taxon>Syncephalis</taxon>
    </lineage>
</organism>
<comment type="pathway">
    <text evidence="3">Protein modification; protein ubiquitination.</text>
</comment>
<dbReference type="PANTHER" id="PTHR22763">
    <property type="entry name" value="RING ZINC FINGER PROTEIN"/>
    <property type="match status" value="1"/>
</dbReference>
<dbReference type="AlphaFoldDB" id="A0A4P9Z459"/>
<dbReference type="Pfam" id="PF25563">
    <property type="entry name" value="TPR_SYVN1_N"/>
    <property type="match status" value="1"/>
</dbReference>
<feature type="compositionally biased region" description="Basic and acidic residues" evidence="16">
    <location>
        <begin position="371"/>
        <end position="387"/>
    </location>
</feature>
<comment type="similarity">
    <text evidence="4">Belongs to the HRD1 family.</text>
</comment>
<dbReference type="Gene3D" id="3.30.40.10">
    <property type="entry name" value="Zinc/RING finger domain, C3HC4 (zinc finger)"/>
    <property type="match status" value="1"/>
</dbReference>
<evidence type="ECO:0000256" key="16">
    <source>
        <dbReference type="SAM" id="MobiDB-lite"/>
    </source>
</evidence>
<evidence type="ECO:0000256" key="3">
    <source>
        <dbReference type="ARBA" id="ARBA00004906"/>
    </source>
</evidence>
<comment type="subcellular location">
    <subcellularLocation>
        <location evidence="2">Endoplasmic reticulum membrane</location>
        <topology evidence="2">Multi-pass membrane protein</topology>
    </subcellularLocation>
</comment>
<evidence type="ECO:0000256" key="9">
    <source>
        <dbReference type="ARBA" id="ARBA00022771"/>
    </source>
</evidence>
<dbReference type="InterPro" id="IPR050731">
    <property type="entry name" value="HRD1_E3_ubiq-ligases"/>
</dbReference>
<dbReference type="SUPFAM" id="SSF57850">
    <property type="entry name" value="RING/U-box"/>
    <property type="match status" value="1"/>
</dbReference>
<evidence type="ECO:0000256" key="15">
    <source>
        <dbReference type="PROSITE-ProRule" id="PRU00175"/>
    </source>
</evidence>
<dbReference type="GO" id="GO:0036503">
    <property type="term" value="P:ERAD pathway"/>
    <property type="evidence" value="ECO:0007669"/>
    <property type="project" value="TreeGrafter"/>
</dbReference>
<evidence type="ECO:0000256" key="10">
    <source>
        <dbReference type="ARBA" id="ARBA00022786"/>
    </source>
</evidence>
<dbReference type="CDD" id="cd16479">
    <property type="entry name" value="RING-H2_synoviolin"/>
    <property type="match status" value="1"/>
</dbReference>
<dbReference type="EC" id="2.3.2.27" evidence="5"/>
<evidence type="ECO:0000256" key="8">
    <source>
        <dbReference type="ARBA" id="ARBA00022723"/>
    </source>
</evidence>
<protein>
    <recommendedName>
        <fullName evidence="5">RING-type E3 ubiquitin transferase</fullName>
        <ecNumber evidence="5">2.3.2.27</ecNumber>
    </recommendedName>
</protein>
<evidence type="ECO:0000256" key="14">
    <source>
        <dbReference type="ARBA" id="ARBA00023136"/>
    </source>
</evidence>
<evidence type="ECO:0000256" key="5">
    <source>
        <dbReference type="ARBA" id="ARBA00012483"/>
    </source>
</evidence>
<dbReference type="GO" id="GO:0008270">
    <property type="term" value="F:zinc ion binding"/>
    <property type="evidence" value="ECO:0007669"/>
    <property type="project" value="UniProtKB-KW"/>
</dbReference>
<proteinExistence type="inferred from homology"/>
<keyword evidence="8" id="KW-0479">Metal-binding</keyword>
<keyword evidence="13 17" id="KW-1133">Transmembrane helix</keyword>
<dbReference type="Pfam" id="PF13639">
    <property type="entry name" value="zf-RING_2"/>
    <property type="match status" value="1"/>
</dbReference>